<name>A0A9X0QEP8_9BACT</name>
<comment type="caution">
    <text evidence="3">The sequence shown here is derived from an EMBL/GenBank/DDBJ whole genome shotgun (WGS) entry which is preliminary data.</text>
</comment>
<protein>
    <submittedName>
        <fullName evidence="3">Uncharacterized protein</fullName>
    </submittedName>
</protein>
<feature type="region of interest" description="Disordered" evidence="1">
    <location>
        <begin position="132"/>
        <end position="160"/>
    </location>
</feature>
<gene>
    <name evidence="3" type="ORF">HDF14_002495</name>
</gene>
<reference evidence="3 4" key="1">
    <citation type="submission" date="2020-08" db="EMBL/GenBank/DDBJ databases">
        <title>Genomic Encyclopedia of Type Strains, Phase IV (KMG-V): Genome sequencing to study the core and pangenomes of soil and plant-associated prokaryotes.</title>
        <authorList>
            <person name="Whitman W."/>
        </authorList>
    </citation>
    <scope>NUCLEOTIDE SEQUENCE [LARGE SCALE GENOMIC DNA]</scope>
    <source>
        <strain evidence="3 4">X5P2</strain>
    </source>
</reference>
<dbReference type="Proteomes" id="UP000535182">
    <property type="component" value="Unassembled WGS sequence"/>
</dbReference>
<feature type="signal peptide" evidence="2">
    <location>
        <begin position="1"/>
        <end position="33"/>
    </location>
</feature>
<evidence type="ECO:0000256" key="2">
    <source>
        <dbReference type="SAM" id="SignalP"/>
    </source>
</evidence>
<dbReference type="RefSeq" id="WP_183976839.1">
    <property type="nucleotide sequence ID" value="NZ_JACHEB010000005.1"/>
</dbReference>
<evidence type="ECO:0000313" key="4">
    <source>
        <dbReference type="Proteomes" id="UP000535182"/>
    </source>
</evidence>
<keyword evidence="4" id="KW-1185">Reference proteome</keyword>
<keyword evidence="2" id="KW-0732">Signal</keyword>
<evidence type="ECO:0000256" key="1">
    <source>
        <dbReference type="SAM" id="MobiDB-lite"/>
    </source>
</evidence>
<accession>A0A9X0QEP8</accession>
<proteinExistence type="predicted"/>
<feature type="chain" id="PRO_5040753012" evidence="2">
    <location>
        <begin position="34"/>
        <end position="666"/>
    </location>
</feature>
<sequence length="666" mass="69623">MGLIPSIHRDKRNLLLRLSIAILLSVFATTLAAAQDLTPGITYVCNGERIFIENCNIRDLSDNATCMVGHPDHVMPNGLMQYTTMTRGALKTLFPTCKQPTAQQLAASHAFEKKQQDIYNANVQKANDQLTAATQPVPIGQPQKPRTPEERATNRGVTSGRLPSSCLGNSLLGAFGQMLSQVFPGADKPPAPGPNMAGVFEGAGHWRLDFIDGGNLINCSFLSPNQENYTIDFKSDRTVIVVDTKPKPLMLTLRADGTIVGPGPVTIDGVVAGGSTGGTSTPGRTETHDVTTYQPLTQTDARVHAGDSNLTNDGGSYSLKSITTQSTYTPGTYTPGQTTFSPRRTICPALDLSSKGAGVGIQTMQTDLLKGMFGGDKGPPTPPGIRMHGIFAGSTGFSVQFYPESVILGCGPDAARAYPYTVEPGGTGAVVKINAPDHPLTLAFKSDGSLDPGGDGPYQVHGRTVTGQDNNDNFTFAPFEQTCNLARLAPSQTIPSGGGSASTMVASATAGVPPTARGPSTLSTSGSALGNATLAITSGLAPQPGAPNPLAGHPYTLLRDSYANIIAKAGMTVPSGMSPYKFVANTCSSRTPECQKIIDAVKADAASAVRADANGTGSFPGVAPGLYYLMISTRYNNQALVWGQPIQLNPGPNSITLDQRNATPIN</sequence>
<organism evidence="3 4">
    <name type="scientific">Tunturiibacter gelidiferens</name>
    <dbReference type="NCBI Taxonomy" id="3069689"/>
    <lineage>
        <taxon>Bacteria</taxon>
        <taxon>Pseudomonadati</taxon>
        <taxon>Acidobacteriota</taxon>
        <taxon>Terriglobia</taxon>
        <taxon>Terriglobales</taxon>
        <taxon>Acidobacteriaceae</taxon>
        <taxon>Tunturiibacter</taxon>
    </lineage>
</organism>
<dbReference type="AlphaFoldDB" id="A0A9X0QEP8"/>
<dbReference type="EMBL" id="JACHEB010000005">
    <property type="protein sequence ID" value="MBB5328879.1"/>
    <property type="molecule type" value="Genomic_DNA"/>
</dbReference>
<evidence type="ECO:0000313" key="3">
    <source>
        <dbReference type="EMBL" id="MBB5328879.1"/>
    </source>
</evidence>